<dbReference type="GO" id="GO:0008080">
    <property type="term" value="F:N-acetyltransferase activity"/>
    <property type="evidence" value="ECO:0007669"/>
    <property type="project" value="TreeGrafter"/>
</dbReference>
<proteinExistence type="predicted"/>
<comment type="caution">
    <text evidence="1">The sequence shown here is derived from an EMBL/GenBank/DDBJ whole genome shotgun (WGS) entry which is preliminary data.</text>
</comment>
<keyword evidence="2" id="KW-1185">Reference proteome</keyword>
<evidence type="ECO:0008006" key="3">
    <source>
        <dbReference type="Google" id="ProtNLM"/>
    </source>
</evidence>
<dbReference type="AlphaFoldDB" id="A0AAV5RCL0"/>
<accession>A0AAV5RCL0</accession>
<dbReference type="Pfam" id="PF07247">
    <property type="entry name" value="AATase"/>
    <property type="match status" value="1"/>
</dbReference>
<evidence type="ECO:0000313" key="2">
    <source>
        <dbReference type="Proteomes" id="UP001378960"/>
    </source>
</evidence>
<dbReference type="InterPro" id="IPR010828">
    <property type="entry name" value="Atf2/Sli1-like"/>
</dbReference>
<evidence type="ECO:0000313" key="1">
    <source>
        <dbReference type="EMBL" id="GMM48837.1"/>
    </source>
</evidence>
<dbReference type="Proteomes" id="UP001378960">
    <property type="component" value="Unassembled WGS sequence"/>
</dbReference>
<sequence length="424" mass="48297">MLLSGFEAYMPSRANHGIYTNFCIAAQYNIKLDLNKVTKALKILCLKFPHFSLTVGDEKLYTSEYIKEYDLLNCIDVIKNSTPEKILAKYNNVKFSYSDKTPLWKLVLELDSNTVFFFMDHTYFDGTAGKNFHIEFSKVLDVKPSNDDDSTIINTQGLFNYNYPNATKMMNFKPRDIEPKPMKDIARPNIDPELMKKPMWNHNSTLFHLSKEQTNKLVNFSRNNGFKLTSLLNSIGSKAFVSAFPESSTPKSDMKFRSRTAINTRYKVESTPFNDIITTFGLFISRLSNDTDFQSIEDGEIIEMSKNFQKYLSENKESASEASEYLETQALKDRSFIDKSLDNLKANNGKPNISLVISNLGMISDEKIKTVYFDQPMVGAVFAILLISSSNSGATFNLASHRAIPKEVYSNYVTNFQTLINSFL</sequence>
<protein>
    <recommendedName>
        <fullName evidence="3">N-acetyltransferase SLI1</fullName>
    </recommendedName>
</protein>
<name>A0AAV5RCL0_PICKL</name>
<organism evidence="1 2">
    <name type="scientific">Pichia kluyveri</name>
    <name type="common">Yeast</name>
    <dbReference type="NCBI Taxonomy" id="36015"/>
    <lineage>
        <taxon>Eukaryota</taxon>
        <taxon>Fungi</taxon>
        <taxon>Dikarya</taxon>
        <taxon>Ascomycota</taxon>
        <taxon>Saccharomycotina</taxon>
        <taxon>Pichiomycetes</taxon>
        <taxon>Pichiales</taxon>
        <taxon>Pichiaceae</taxon>
        <taxon>Pichia</taxon>
    </lineage>
</organism>
<dbReference type="PANTHER" id="PTHR28037:SF2">
    <property type="entry name" value="ACR018CP"/>
    <property type="match status" value="1"/>
</dbReference>
<reference evidence="1 2" key="1">
    <citation type="journal article" date="2023" name="Elife">
        <title>Identification of key yeast species and microbe-microbe interactions impacting larval growth of Drosophila in the wild.</title>
        <authorList>
            <person name="Mure A."/>
            <person name="Sugiura Y."/>
            <person name="Maeda R."/>
            <person name="Honda K."/>
            <person name="Sakurai N."/>
            <person name="Takahashi Y."/>
            <person name="Watada M."/>
            <person name="Katoh T."/>
            <person name="Gotoh A."/>
            <person name="Gotoh Y."/>
            <person name="Taniguchi I."/>
            <person name="Nakamura K."/>
            <person name="Hayashi T."/>
            <person name="Katayama T."/>
            <person name="Uemura T."/>
            <person name="Hattori Y."/>
        </authorList>
    </citation>
    <scope>NUCLEOTIDE SEQUENCE [LARGE SCALE GENOMIC DNA]</scope>
    <source>
        <strain evidence="1 2">PK-24</strain>
    </source>
</reference>
<dbReference type="EMBL" id="BTGB01000009">
    <property type="protein sequence ID" value="GMM48837.1"/>
    <property type="molecule type" value="Genomic_DNA"/>
</dbReference>
<dbReference type="PANTHER" id="PTHR28037">
    <property type="entry name" value="ALCOHOL O-ACETYLTRANSFERASE 1-RELATED"/>
    <property type="match status" value="1"/>
</dbReference>
<dbReference type="InterPro" id="IPR052058">
    <property type="entry name" value="Alcohol_O-acetyltransferase"/>
</dbReference>
<gene>
    <name evidence="1" type="ORF">DAPK24_054350</name>
</gene>